<dbReference type="PANTHER" id="PTHR34567">
    <property type="entry name" value="FK506-BINDING-LIKE PROTEIN"/>
    <property type="match status" value="1"/>
</dbReference>
<name>A0A4Y7KZP7_PAPSO</name>
<organism evidence="2 3">
    <name type="scientific">Papaver somniferum</name>
    <name type="common">Opium poppy</name>
    <dbReference type="NCBI Taxonomy" id="3469"/>
    <lineage>
        <taxon>Eukaryota</taxon>
        <taxon>Viridiplantae</taxon>
        <taxon>Streptophyta</taxon>
        <taxon>Embryophyta</taxon>
        <taxon>Tracheophyta</taxon>
        <taxon>Spermatophyta</taxon>
        <taxon>Magnoliopsida</taxon>
        <taxon>Ranunculales</taxon>
        <taxon>Papaveraceae</taxon>
        <taxon>Papaveroideae</taxon>
        <taxon>Papaver</taxon>
    </lineage>
</organism>
<keyword evidence="3" id="KW-1185">Reference proteome</keyword>
<sequence length="380" mass="43448">MVDWRRNNQFDNNYRDTPSTSARSQNKKPPTGPWQPSVPQWEKKFCTMVGSVPWGKIVEAKKMMSYYDNVVQWNDSAGEEAFHNAKSRFWAEINGLPCDISLPDPNTYIDDIDWHSKIDPELILDLDRAPMAPDNWGREGKAGFEGSTLIFMNKPVPCTGWGDADEDLVRTANDSSPGTGVRDDNNYNSTNEDRNPWECSQPVESSRTGWGDAEEDPIRARNNVSSGTGYRDRSTSSERNPWDMNLPGDNLVSEDKKWGEKSWAWKQWGNNSKESDGFDSRRTGGGWGQWEGNWRKREGATQNMSRYKTSRFLSDDQYELGGGWKNGGRGRKRVNFAYERPLIDKKPFVQRPWNPVHQIGHHGSAEAGNNLWRSWDKQVS</sequence>
<accession>A0A4Y7KZP7</accession>
<dbReference type="STRING" id="3469.A0A4Y7KZP7"/>
<dbReference type="Gramene" id="RZC77571">
    <property type="protein sequence ID" value="RZC77571"/>
    <property type="gene ID" value="C5167_001768"/>
</dbReference>
<dbReference type="Proteomes" id="UP000316621">
    <property type="component" value="Chromosome 9"/>
</dbReference>
<proteinExistence type="predicted"/>
<evidence type="ECO:0000313" key="2">
    <source>
        <dbReference type="EMBL" id="RZC77571.1"/>
    </source>
</evidence>
<dbReference type="AlphaFoldDB" id="A0A4Y7KZP7"/>
<feature type="compositionally biased region" description="Basic and acidic residues" evidence="1">
    <location>
        <begin position="181"/>
        <end position="196"/>
    </location>
</feature>
<feature type="region of interest" description="Disordered" evidence="1">
    <location>
        <begin position="1"/>
        <end position="39"/>
    </location>
</feature>
<dbReference type="OrthoDB" id="1899291at2759"/>
<feature type="region of interest" description="Disordered" evidence="1">
    <location>
        <begin position="359"/>
        <end position="380"/>
    </location>
</feature>
<feature type="region of interest" description="Disordered" evidence="1">
    <location>
        <begin position="163"/>
        <end position="248"/>
    </location>
</feature>
<protein>
    <submittedName>
        <fullName evidence="2">Uncharacterized protein</fullName>
    </submittedName>
</protein>
<gene>
    <name evidence="2" type="ORF">C5167_001768</name>
</gene>
<feature type="compositionally biased region" description="Polar residues" evidence="1">
    <location>
        <begin position="9"/>
        <end position="28"/>
    </location>
</feature>
<dbReference type="OMA" id="HENPWEP"/>
<evidence type="ECO:0000256" key="1">
    <source>
        <dbReference type="SAM" id="MobiDB-lite"/>
    </source>
</evidence>
<evidence type="ECO:0000313" key="3">
    <source>
        <dbReference type="Proteomes" id="UP000316621"/>
    </source>
</evidence>
<dbReference type="EMBL" id="CM010723">
    <property type="protein sequence ID" value="RZC77571.1"/>
    <property type="molecule type" value="Genomic_DNA"/>
</dbReference>
<reference evidence="2 3" key="1">
    <citation type="journal article" date="2018" name="Science">
        <title>The opium poppy genome and morphinan production.</title>
        <authorList>
            <person name="Guo L."/>
            <person name="Winzer T."/>
            <person name="Yang X."/>
            <person name="Li Y."/>
            <person name="Ning Z."/>
            <person name="He Z."/>
            <person name="Teodor R."/>
            <person name="Lu Y."/>
            <person name="Bowser T.A."/>
            <person name="Graham I.A."/>
            <person name="Ye K."/>
        </authorList>
    </citation>
    <scope>NUCLEOTIDE SEQUENCE [LARGE SCALE GENOMIC DNA]</scope>
    <source>
        <strain evidence="3">cv. HN1</strain>
        <tissue evidence="2">Leaves</tissue>
    </source>
</reference>
<dbReference type="PANTHER" id="PTHR34567:SF3">
    <property type="entry name" value="FK506-BINDING-LIKE PROTEIN"/>
    <property type="match status" value="1"/>
</dbReference>